<sequence>MSYDLLFDRLTIFTEKQPDKTAIGFLRKDGEPQLLTYAQLSQRMKQVASFLLSKGLKAGDRAVLVYPPGLEFMTAFLACLYAGIVAVPVFPPNPSRRDTLRQFGLIVANCQATVALTCQEYNHLKMASNIRERLTTFRAVSWPEQLVWIETDSSYNKNVKAAAPYPIQSQQTAFLQFTSGSTSTPKGVQLTHGNLAHNLHIITTELKATDDTIVVSWLPQYHDMGLIGSFLGVLYCGGTGYYFSPLHFLQRPSDWLKYVSHYKATHLQAPNFAFALTARKLESPPSPLDLSTVRHVINAAEPVTVESMEAFYQATHPFGFPDNVIFPTYGLAEHTVFVCTNGKKHLSVNKEVLEVEGNVELAAGDHATTLVGCGYPPDSVDLRVVDPQTSHEQPEKVVGEIWLYSPSKAAGYYNMPEESARDFEAKMEGSDRGYLRTGDLGFVYENELFICGRLKDLIIVGGRNYYPQDIEATAEAVSDMFRLGCTAAFTIDTNRGQGEEVALIMEIKESSTPIQTCEDLINKVRAAVNQEHSLALAEIILIKPKTVPKTSSGKIARAWCRKAFIANTLQVVHRKSFRVNNEGTSPFEIDGPPKTANGTTRITSEQDIAILRSMSKAEILAKLQSDVDKVAGPLSVDKTTSLVNFMDSVTLSQFKGMLENSYGVKLSDEYLFRESTTLQKLVEVVKLGYAPDDSGDGDARPAPPPQAPTAGGLAGALGCPPGVRCTIL</sequence>
<proteinExistence type="inferred from homology"/>
<evidence type="ECO:0000259" key="7">
    <source>
        <dbReference type="Pfam" id="PF23024"/>
    </source>
</evidence>
<dbReference type="Pfam" id="PF23024">
    <property type="entry name" value="AMP-dom_DIP2-like"/>
    <property type="match status" value="1"/>
</dbReference>
<gene>
    <name evidence="8" type="ORF">FisN_16Hh085</name>
</gene>
<name>A0A1Z5KT37_FISSO</name>
<reference evidence="8 9" key="1">
    <citation type="journal article" date="2015" name="Plant Cell">
        <title>Oil accumulation by the oleaginous diatom Fistulifera solaris as revealed by the genome and transcriptome.</title>
        <authorList>
            <person name="Tanaka T."/>
            <person name="Maeda Y."/>
            <person name="Veluchamy A."/>
            <person name="Tanaka M."/>
            <person name="Abida H."/>
            <person name="Marechal E."/>
            <person name="Bowler C."/>
            <person name="Muto M."/>
            <person name="Sunaga Y."/>
            <person name="Tanaka M."/>
            <person name="Yoshino T."/>
            <person name="Taniguchi T."/>
            <person name="Fukuda Y."/>
            <person name="Nemoto M."/>
            <person name="Matsumoto M."/>
            <person name="Wong P.S."/>
            <person name="Aburatani S."/>
            <person name="Fujibuchi W."/>
        </authorList>
    </citation>
    <scope>NUCLEOTIDE SEQUENCE [LARGE SCALE GENOMIC DNA]</scope>
    <source>
        <strain evidence="8 9">JPCC DA0580</strain>
    </source>
</reference>
<dbReference type="InterPro" id="IPR045851">
    <property type="entry name" value="AMP-bd_C_sf"/>
</dbReference>
<dbReference type="GO" id="GO:0008610">
    <property type="term" value="P:lipid biosynthetic process"/>
    <property type="evidence" value="ECO:0007669"/>
    <property type="project" value="InterPro"/>
</dbReference>
<keyword evidence="4" id="KW-0443">Lipid metabolism</keyword>
<evidence type="ECO:0000256" key="1">
    <source>
        <dbReference type="ARBA" id="ARBA00006432"/>
    </source>
</evidence>
<comment type="caution">
    <text evidence="8">The sequence shown here is derived from an EMBL/GenBank/DDBJ whole genome shotgun (WGS) entry which is preliminary data.</text>
</comment>
<dbReference type="Gene3D" id="3.30.300.30">
    <property type="match status" value="1"/>
</dbReference>
<accession>A0A1Z5KT37</accession>
<dbReference type="OrthoDB" id="199633at2759"/>
<feature type="domain" description="AMP-dependent synthetase/ligase" evidence="6">
    <location>
        <begin position="15"/>
        <end position="413"/>
    </location>
</feature>
<evidence type="ECO:0000256" key="4">
    <source>
        <dbReference type="ARBA" id="ARBA00023098"/>
    </source>
</evidence>
<dbReference type="PANTHER" id="PTHR22754">
    <property type="entry name" value="DISCO-INTERACTING PROTEIN 2 DIP2 -RELATED"/>
    <property type="match status" value="1"/>
</dbReference>
<dbReference type="Gene3D" id="3.40.50.12780">
    <property type="entry name" value="N-terminal domain of ligase-like"/>
    <property type="match status" value="1"/>
</dbReference>
<dbReference type="CDD" id="cd05931">
    <property type="entry name" value="FAAL"/>
    <property type="match status" value="1"/>
</dbReference>
<comment type="similarity">
    <text evidence="1">Belongs to the ATP-dependent AMP-binding enzyme family.</text>
</comment>
<evidence type="ECO:0000259" key="6">
    <source>
        <dbReference type="Pfam" id="PF00501"/>
    </source>
</evidence>
<dbReference type="GO" id="GO:0006631">
    <property type="term" value="P:fatty acid metabolic process"/>
    <property type="evidence" value="ECO:0007669"/>
    <property type="project" value="UniProtKB-KW"/>
</dbReference>
<dbReference type="PROSITE" id="PS00455">
    <property type="entry name" value="AMP_BINDING"/>
    <property type="match status" value="1"/>
</dbReference>
<dbReference type="Proteomes" id="UP000198406">
    <property type="component" value="Unassembled WGS sequence"/>
</dbReference>
<dbReference type="GO" id="GO:0016874">
    <property type="term" value="F:ligase activity"/>
    <property type="evidence" value="ECO:0007669"/>
    <property type="project" value="UniProtKB-KW"/>
</dbReference>
<evidence type="ECO:0000313" key="8">
    <source>
        <dbReference type="EMBL" id="GAX29473.1"/>
    </source>
</evidence>
<dbReference type="SUPFAM" id="SSF56801">
    <property type="entry name" value="Acetyl-CoA synthetase-like"/>
    <property type="match status" value="1"/>
</dbReference>
<dbReference type="InterPro" id="IPR020845">
    <property type="entry name" value="AMP-binding_CS"/>
</dbReference>
<organism evidence="8 9">
    <name type="scientific">Fistulifera solaris</name>
    <name type="common">Oleaginous diatom</name>
    <dbReference type="NCBI Taxonomy" id="1519565"/>
    <lineage>
        <taxon>Eukaryota</taxon>
        <taxon>Sar</taxon>
        <taxon>Stramenopiles</taxon>
        <taxon>Ochrophyta</taxon>
        <taxon>Bacillariophyta</taxon>
        <taxon>Bacillariophyceae</taxon>
        <taxon>Bacillariophycidae</taxon>
        <taxon>Naviculales</taxon>
        <taxon>Naviculaceae</taxon>
        <taxon>Fistulifera</taxon>
    </lineage>
</organism>
<dbReference type="SUPFAM" id="SSF47336">
    <property type="entry name" value="ACP-like"/>
    <property type="match status" value="1"/>
</dbReference>
<dbReference type="InterPro" id="IPR000873">
    <property type="entry name" value="AMP-dep_synth/lig_dom"/>
</dbReference>
<keyword evidence="2" id="KW-0436">Ligase</keyword>
<dbReference type="InterPro" id="IPR036736">
    <property type="entry name" value="ACP-like_sf"/>
</dbReference>
<evidence type="ECO:0000256" key="3">
    <source>
        <dbReference type="ARBA" id="ARBA00022832"/>
    </source>
</evidence>
<keyword evidence="9" id="KW-1185">Reference proteome</keyword>
<dbReference type="InterPro" id="IPR025110">
    <property type="entry name" value="AMP-bd_C"/>
</dbReference>
<dbReference type="EMBL" id="BDSP01000289">
    <property type="protein sequence ID" value="GAX29473.1"/>
    <property type="molecule type" value="Genomic_DNA"/>
</dbReference>
<dbReference type="FunFam" id="3.40.50.12780:FF:000013">
    <property type="entry name" value="Long-chain-fatty-acid--AMP ligase FadD32"/>
    <property type="match status" value="1"/>
</dbReference>
<feature type="region of interest" description="Disordered" evidence="5">
    <location>
        <begin position="692"/>
        <end position="713"/>
    </location>
</feature>
<feature type="domain" description="AMP-binding enzyme C-terminal" evidence="7">
    <location>
        <begin position="456"/>
        <end position="572"/>
    </location>
</feature>
<evidence type="ECO:0000256" key="2">
    <source>
        <dbReference type="ARBA" id="ARBA00022598"/>
    </source>
</evidence>
<dbReference type="AlphaFoldDB" id="A0A1Z5KT37"/>
<dbReference type="InterPro" id="IPR042099">
    <property type="entry name" value="ANL_N_sf"/>
</dbReference>
<dbReference type="InParanoid" id="A0A1Z5KT37"/>
<protein>
    <submittedName>
        <fullName evidence="8">Uncharacterized protein</fullName>
    </submittedName>
</protein>
<keyword evidence="3" id="KW-0276">Fatty acid metabolism</keyword>
<dbReference type="InterPro" id="IPR040097">
    <property type="entry name" value="FAAL/FAAC"/>
</dbReference>
<evidence type="ECO:0000313" key="9">
    <source>
        <dbReference type="Proteomes" id="UP000198406"/>
    </source>
</evidence>
<evidence type="ECO:0000256" key="5">
    <source>
        <dbReference type="SAM" id="MobiDB-lite"/>
    </source>
</evidence>
<dbReference type="PANTHER" id="PTHR22754:SF32">
    <property type="entry name" value="DISCO-INTERACTING PROTEIN 2"/>
    <property type="match status" value="1"/>
</dbReference>
<dbReference type="Pfam" id="PF00501">
    <property type="entry name" value="AMP-binding"/>
    <property type="match status" value="1"/>
</dbReference>